<dbReference type="InterPro" id="IPR035595">
    <property type="entry name" value="UDP_glycos_trans_CS"/>
</dbReference>
<dbReference type="FunFam" id="3.40.50.2000:FF:000060">
    <property type="entry name" value="Glycosyltransferase"/>
    <property type="match status" value="1"/>
</dbReference>
<evidence type="ECO:0000256" key="3">
    <source>
        <dbReference type="RuleBase" id="RU003718"/>
    </source>
</evidence>
<keyword evidence="2 3" id="KW-0808">Transferase</keyword>
<reference evidence="6 7" key="1">
    <citation type="submission" date="2023-12" db="EMBL/GenBank/DDBJ databases">
        <title>A high-quality genome assembly for Dillenia turbinata (Dilleniales).</title>
        <authorList>
            <person name="Chanderbali A."/>
        </authorList>
    </citation>
    <scope>NUCLEOTIDE SEQUENCE [LARGE SCALE GENOMIC DNA]</scope>
    <source>
        <strain evidence="6">LSX21</strain>
        <tissue evidence="6">Leaf</tissue>
    </source>
</reference>
<name>A0AAN8VGQ7_9MAGN</name>
<evidence type="ECO:0000256" key="4">
    <source>
        <dbReference type="RuleBase" id="RU362057"/>
    </source>
</evidence>
<evidence type="ECO:0000313" key="6">
    <source>
        <dbReference type="EMBL" id="KAK6929092.1"/>
    </source>
</evidence>
<keyword evidence="3" id="KW-0328">Glycosyltransferase</keyword>
<evidence type="ECO:0000256" key="2">
    <source>
        <dbReference type="ARBA" id="ARBA00022679"/>
    </source>
</evidence>
<feature type="domain" description="Glycosyltransferase N-terminal" evidence="5">
    <location>
        <begin position="8"/>
        <end position="235"/>
    </location>
</feature>
<dbReference type="Pfam" id="PF26168">
    <property type="entry name" value="Glyco_transf_N"/>
    <property type="match status" value="1"/>
</dbReference>
<comment type="similarity">
    <text evidence="1 3">Belongs to the UDP-glycosyltransferase family.</text>
</comment>
<dbReference type="InterPro" id="IPR058980">
    <property type="entry name" value="Glyco_transf_N"/>
</dbReference>
<keyword evidence="7" id="KW-1185">Reference proteome</keyword>
<dbReference type="Gene3D" id="3.40.50.2000">
    <property type="entry name" value="Glycogen Phosphorylase B"/>
    <property type="match status" value="2"/>
</dbReference>
<dbReference type="InterPro" id="IPR002213">
    <property type="entry name" value="UDP_glucos_trans"/>
</dbReference>
<gene>
    <name evidence="6" type="ORF">RJ641_005297</name>
</gene>
<proteinExistence type="inferred from homology"/>
<dbReference type="PANTHER" id="PTHR48044">
    <property type="entry name" value="GLYCOSYLTRANSFERASE"/>
    <property type="match status" value="1"/>
</dbReference>
<evidence type="ECO:0000259" key="5">
    <source>
        <dbReference type="Pfam" id="PF26168"/>
    </source>
</evidence>
<dbReference type="SUPFAM" id="SSF53756">
    <property type="entry name" value="UDP-Glycosyltransferase/glycogen phosphorylase"/>
    <property type="match status" value="1"/>
</dbReference>
<evidence type="ECO:0000256" key="1">
    <source>
        <dbReference type="ARBA" id="ARBA00009995"/>
    </source>
</evidence>
<dbReference type="CDD" id="cd03784">
    <property type="entry name" value="GT1_Gtf-like"/>
    <property type="match status" value="1"/>
</dbReference>
<dbReference type="GO" id="GO:0008194">
    <property type="term" value="F:UDP-glycosyltransferase activity"/>
    <property type="evidence" value="ECO:0007669"/>
    <property type="project" value="InterPro"/>
</dbReference>
<evidence type="ECO:0000313" key="7">
    <source>
        <dbReference type="Proteomes" id="UP001370490"/>
    </source>
</evidence>
<dbReference type="Pfam" id="PF00201">
    <property type="entry name" value="UDPGT"/>
    <property type="match status" value="1"/>
</dbReference>
<sequence>MKDKQPSCSVLMLPWLAHGHISSFLELAKRFAKKNFLIYLCSTPINLKSFENKITQEYSHSIQLVELHLPALPNLPPHYHTTNGLPPHLMLTLKEALELSAGNFSAILKELEPNFVLFDFLQPWAATAASSLNIPAAQFFTTGAVTSCFMIHFSQNGSLGFPFSSIYLHDFEEKKISQILNSSSASGVRDVDKIFEGVQNSTSIVLVKSFREIEGKYLDHFSVLAGKKAVPVGPLVRDFADDDEGKASIIEWLDKREPSSVLYVSFGTEYFSPMEELQEIAYGLEISGVSFIWIVRFPTGENIKLEDALPKGYLERVGERGLVLEGWAPQTKILGHTSVGGFVSHCGWNSIMETLKIGVPIIAMPMHLDQPLNARLVQEVGVALEVKRDINEKLKRDEIAKVIREVMVEEKGKELRKKSKELSQTMLRKEDEEIDLVVEELLQLCKIEKTN</sequence>
<accession>A0AAN8VGQ7</accession>
<dbReference type="EMBL" id="JBAMMX010000013">
    <property type="protein sequence ID" value="KAK6929092.1"/>
    <property type="molecule type" value="Genomic_DNA"/>
</dbReference>
<comment type="caution">
    <text evidence="6">The sequence shown here is derived from an EMBL/GenBank/DDBJ whole genome shotgun (WGS) entry which is preliminary data.</text>
</comment>
<dbReference type="PANTHER" id="PTHR48044:SF29">
    <property type="entry name" value="GLYCOSYLTRANSFERASE"/>
    <property type="match status" value="1"/>
</dbReference>
<organism evidence="6 7">
    <name type="scientific">Dillenia turbinata</name>
    <dbReference type="NCBI Taxonomy" id="194707"/>
    <lineage>
        <taxon>Eukaryota</taxon>
        <taxon>Viridiplantae</taxon>
        <taxon>Streptophyta</taxon>
        <taxon>Embryophyta</taxon>
        <taxon>Tracheophyta</taxon>
        <taxon>Spermatophyta</taxon>
        <taxon>Magnoliopsida</taxon>
        <taxon>eudicotyledons</taxon>
        <taxon>Gunneridae</taxon>
        <taxon>Pentapetalae</taxon>
        <taxon>Dilleniales</taxon>
        <taxon>Dilleniaceae</taxon>
        <taxon>Dillenia</taxon>
    </lineage>
</organism>
<dbReference type="EC" id="2.4.1.-" evidence="4"/>
<dbReference type="AlphaFoldDB" id="A0AAN8VGQ7"/>
<protein>
    <recommendedName>
        <fullName evidence="4">Glycosyltransferase</fullName>
        <ecNumber evidence="4">2.4.1.-</ecNumber>
    </recommendedName>
</protein>
<dbReference type="PROSITE" id="PS00375">
    <property type="entry name" value="UDPGT"/>
    <property type="match status" value="1"/>
</dbReference>
<dbReference type="Proteomes" id="UP001370490">
    <property type="component" value="Unassembled WGS sequence"/>
</dbReference>
<dbReference type="GO" id="GO:1901137">
    <property type="term" value="P:carbohydrate derivative biosynthetic process"/>
    <property type="evidence" value="ECO:0007669"/>
    <property type="project" value="UniProtKB-ARBA"/>
</dbReference>